<proteinExistence type="predicted"/>
<feature type="compositionally biased region" description="Polar residues" evidence="1">
    <location>
        <begin position="195"/>
        <end position="207"/>
    </location>
</feature>
<reference evidence="2" key="1">
    <citation type="submission" date="2022-12" db="EMBL/GenBank/DDBJ databases">
        <title>Draft genome assemblies for two species of Escallonia (Escalloniales).</title>
        <authorList>
            <person name="Chanderbali A."/>
            <person name="Dervinis C."/>
            <person name="Anghel I."/>
            <person name="Soltis D."/>
            <person name="Soltis P."/>
            <person name="Zapata F."/>
        </authorList>
    </citation>
    <scope>NUCLEOTIDE SEQUENCE</scope>
    <source>
        <strain evidence="2">UCBG64.0493</strain>
        <tissue evidence="2">Leaf</tissue>
    </source>
</reference>
<accession>A0AA88VA38</accession>
<dbReference type="Proteomes" id="UP001188597">
    <property type="component" value="Unassembled WGS sequence"/>
</dbReference>
<gene>
    <name evidence="2" type="ORF">RJ639_019250</name>
</gene>
<keyword evidence="3" id="KW-1185">Reference proteome</keyword>
<name>A0AA88VA38_9ASTE</name>
<feature type="region of interest" description="Disordered" evidence="1">
    <location>
        <begin position="191"/>
        <end position="220"/>
    </location>
</feature>
<dbReference type="PANTHER" id="PTHR34451">
    <property type="entry name" value="PHD FINGER FAMILY PROTEIN"/>
    <property type="match status" value="1"/>
</dbReference>
<evidence type="ECO:0000313" key="3">
    <source>
        <dbReference type="Proteomes" id="UP001188597"/>
    </source>
</evidence>
<dbReference type="EMBL" id="JAVXUP010002442">
    <property type="protein sequence ID" value="KAK3003275.1"/>
    <property type="molecule type" value="Genomic_DNA"/>
</dbReference>
<evidence type="ECO:0000256" key="1">
    <source>
        <dbReference type="SAM" id="MobiDB-lite"/>
    </source>
</evidence>
<dbReference type="PANTHER" id="PTHR34451:SF7">
    <property type="entry name" value="PHD FINGER FAMILY PROTEIN"/>
    <property type="match status" value="1"/>
</dbReference>
<protein>
    <submittedName>
        <fullName evidence="2">Uncharacterized protein</fullName>
    </submittedName>
</protein>
<comment type="caution">
    <text evidence="2">The sequence shown here is derived from an EMBL/GenBank/DDBJ whole genome shotgun (WGS) entry which is preliminary data.</text>
</comment>
<dbReference type="AlphaFoldDB" id="A0AA88VA38"/>
<organism evidence="2 3">
    <name type="scientific">Escallonia herrerae</name>
    <dbReference type="NCBI Taxonomy" id="1293975"/>
    <lineage>
        <taxon>Eukaryota</taxon>
        <taxon>Viridiplantae</taxon>
        <taxon>Streptophyta</taxon>
        <taxon>Embryophyta</taxon>
        <taxon>Tracheophyta</taxon>
        <taxon>Spermatophyta</taxon>
        <taxon>Magnoliopsida</taxon>
        <taxon>eudicotyledons</taxon>
        <taxon>Gunneridae</taxon>
        <taxon>Pentapetalae</taxon>
        <taxon>asterids</taxon>
        <taxon>campanulids</taxon>
        <taxon>Escalloniales</taxon>
        <taxon>Escalloniaceae</taxon>
        <taxon>Escallonia</taxon>
    </lineage>
</organism>
<evidence type="ECO:0000313" key="2">
    <source>
        <dbReference type="EMBL" id="KAK3003275.1"/>
    </source>
</evidence>
<sequence>MKRNHLSECVNCGTEERVLIYNVRHRGVFRRLCTTCVLKSHPGSFCPVCFQVYDDNPPPPNKRAICLNCPAISHLSCAAPYPAAGYLCPSCKDPSFSFFNVGQSNKKVKMNDTESVGGGVGREINEDLARQLVAAAKIALRSINKAAAMAKFDADKRVKEATAARRRAREALAYLVSMENADDHQQHKVLAGKRVQTSSGHRNNNSPPAAGNGERGEKGSDAQQRSFDFLFLDGILEQQVKEFLCHNPDYEIDNMSN</sequence>